<name>A0A1M6VN12_9BACT</name>
<dbReference type="STRING" id="1419482.SAMN05444266_101285"/>
<accession>A0A1M6VN12</accession>
<dbReference type="Proteomes" id="UP000184420">
    <property type="component" value="Unassembled WGS sequence"/>
</dbReference>
<gene>
    <name evidence="1" type="ORF">SAMN05444266_101285</name>
</gene>
<dbReference type="RefSeq" id="WP_073077275.1">
    <property type="nucleotide sequence ID" value="NZ_FRBL01000001.1"/>
</dbReference>
<organism evidence="1 2">
    <name type="scientific">Chitinophaga jiangningensis</name>
    <dbReference type="NCBI Taxonomy" id="1419482"/>
    <lineage>
        <taxon>Bacteria</taxon>
        <taxon>Pseudomonadati</taxon>
        <taxon>Bacteroidota</taxon>
        <taxon>Chitinophagia</taxon>
        <taxon>Chitinophagales</taxon>
        <taxon>Chitinophagaceae</taxon>
        <taxon>Chitinophaga</taxon>
    </lineage>
</organism>
<reference evidence="1 2" key="1">
    <citation type="submission" date="2016-11" db="EMBL/GenBank/DDBJ databases">
        <authorList>
            <person name="Jaros S."/>
            <person name="Januszkiewicz K."/>
            <person name="Wedrychowicz H."/>
        </authorList>
    </citation>
    <scope>NUCLEOTIDE SEQUENCE [LARGE SCALE GENOMIC DNA]</scope>
    <source>
        <strain evidence="1 2">DSM 27406</strain>
    </source>
</reference>
<keyword evidence="2" id="KW-1185">Reference proteome</keyword>
<evidence type="ECO:0000313" key="2">
    <source>
        <dbReference type="Proteomes" id="UP000184420"/>
    </source>
</evidence>
<sequence length="142" mass="16352">MSKKEGKKLPKYLREQGDLGIKEPKKRKITFSLTRHIAGPPGQSFKEWDDEGLMAVLATMMQYAGQFTTQEVIQEGCIKLYNKFGYPPHSEFPKPKHISVETWAVMHITANSKEVVAGYIEDNVFYIVFLDKNHVFWPMADK</sequence>
<dbReference type="EMBL" id="FRBL01000001">
    <property type="protein sequence ID" value="SHK82957.1"/>
    <property type="molecule type" value="Genomic_DNA"/>
</dbReference>
<evidence type="ECO:0000313" key="1">
    <source>
        <dbReference type="EMBL" id="SHK82957.1"/>
    </source>
</evidence>
<dbReference type="AlphaFoldDB" id="A0A1M6VN12"/>
<protein>
    <submittedName>
        <fullName evidence="1">Uncharacterized protein</fullName>
    </submittedName>
</protein>
<dbReference type="OrthoDB" id="983063at2"/>
<proteinExistence type="predicted"/>